<proteinExistence type="predicted"/>
<protein>
    <submittedName>
        <fullName evidence="2">Uncharacterized protein</fullName>
    </submittedName>
</protein>
<name>A0A8K0KP04_LADFU</name>
<feature type="non-terminal residue" evidence="2">
    <location>
        <position position="1"/>
    </location>
</feature>
<feature type="region of interest" description="Disordered" evidence="1">
    <location>
        <begin position="1"/>
        <end position="200"/>
    </location>
</feature>
<feature type="compositionally biased region" description="Basic and acidic residues" evidence="1">
    <location>
        <begin position="139"/>
        <end position="157"/>
    </location>
</feature>
<reference evidence="2" key="1">
    <citation type="submission" date="2013-04" db="EMBL/GenBank/DDBJ databases">
        <authorList>
            <person name="Qu J."/>
            <person name="Murali S.C."/>
            <person name="Bandaranaike D."/>
            <person name="Bellair M."/>
            <person name="Blankenburg K."/>
            <person name="Chao H."/>
            <person name="Dinh H."/>
            <person name="Doddapaneni H."/>
            <person name="Downs B."/>
            <person name="Dugan-Rocha S."/>
            <person name="Elkadiri S."/>
            <person name="Gnanaolivu R.D."/>
            <person name="Hernandez B."/>
            <person name="Javaid M."/>
            <person name="Jayaseelan J.C."/>
            <person name="Lee S."/>
            <person name="Li M."/>
            <person name="Ming W."/>
            <person name="Munidasa M."/>
            <person name="Muniz J."/>
            <person name="Nguyen L."/>
            <person name="Ongeri F."/>
            <person name="Osuji N."/>
            <person name="Pu L.-L."/>
            <person name="Puazo M."/>
            <person name="Qu C."/>
            <person name="Quiroz J."/>
            <person name="Raj R."/>
            <person name="Weissenberger G."/>
            <person name="Xin Y."/>
            <person name="Zou X."/>
            <person name="Han Y."/>
            <person name="Richards S."/>
            <person name="Worley K."/>
            <person name="Muzny D."/>
            <person name="Gibbs R."/>
        </authorList>
    </citation>
    <scope>NUCLEOTIDE SEQUENCE</scope>
    <source>
        <strain evidence="2">Sampled in the wild</strain>
    </source>
</reference>
<evidence type="ECO:0000313" key="2">
    <source>
        <dbReference type="EMBL" id="KAG8237135.1"/>
    </source>
</evidence>
<gene>
    <name evidence="2" type="ORF">J437_LFUL011183</name>
</gene>
<dbReference type="AlphaFoldDB" id="A0A8K0KP04"/>
<feature type="compositionally biased region" description="Basic and acidic residues" evidence="1">
    <location>
        <begin position="31"/>
        <end position="46"/>
    </location>
</feature>
<feature type="compositionally biased region" description="Basic and acidic residues" evidence="1">
    <location>
        <begin position="172"/>
        <end position="184"/>
    </location>
</feature>
<evidence type="ECO:0000256" key="1">
    <source>
        <dbReference type="SAM" id="MobiDB-lite"/>
    </source>
</evidence>
<feature type="compositionally biased region" description="Basic and acidic residues" evidence="1">
    <location>
        <begin position="100"/>
        <end position="115"/>
    </location>
</feature>
<dbReference type="EMBL" id="KZ309128">
    <property type="protein sequence ID" value="KAG8237135.1"/>
    <property type="molecule type" value="Genomic_DNA"/>
</dbReference>
<sequence>MDRPPSPSAPSSSSVMDASIVSDALSAAMDARSDRSADDDHSETSGRKRGNSSLERERDSDDESVATGPLDRPPSPSAPSSSSVMDASIVSDALSAAMDARSDRSADDDHSETSGRKRGKVLARSHQQLKRLLGSTVRRTVDKARSIAQVRAHESGGHARSQPRLGTGQDSLQRESRRHDDTAERLGATAQQAIIDQPKV</sequence>
<feature type="compositionally biased region" description="Basic residues" evidence="1">
    <location>
        <begin position="116"/>
        <end position="129"/>
    </location>
</feature>
<organism evidence="2 3">
    <name type="scientific">Ladona fulva</name>
    <name type="common">Scarce chaser dragonfly</name>
    <name type="synonym">Libellula fulva</name>
    <dbReference type="NCBI Taxonomy" id="123851"/>
    <lineage>
        <taxon>Eukaryota</taxon>
        <taxon>Metazoa</taxon>
        <taxon>Ecdysozoa</taxon>
        <taxon>Arthropoda</taxon>
        <taxon>Hexapoda</taxon>
        <taxon>Insecta</taxon>
        <taxon>Pterygota</taxon>
        <taxon>Palaeoptera</taxon>
        <taxon>Odonata</taxon>
        <taxon>Epiprocta</taxon>
        <taxon>Anisoptera</taxon>
        <taxon>Libelluloidea</taxon>
        <taxon>Libellulidae</taxon>
        <taxon>Ladona</taxon>
    </lineage>
</organism>
<keyword evidence="3" id="KW-1185">Reference proteome</keyword>
<accession>A0A8K0KP04</accession>
<comment type="caution">
    <text evidence="2">The sequence shown here is derived from an EMBL/GenBank/DDBJ whole genome shotgun (WGS) entry which is preliminary data.</text>
</comment>
<dbReference type="Proteomes" id="UP000792457">
    <property type="component" value="Unassembled WGS sequence"/>
</dbReference>
<reference evidence="2" key="2">
    <citation type="submission" date="2017-10" db="EMBL/GenBank/DDBJ databases">
        <title>Ladona fulva Genome sequencing and assembly.</title>
        <authorList>
            <person name="Murali S."/>
            <person name="Richards S."/>
            <person name="Bandaranaike D."/>
            <person name="Bellair M."/>
            <person name="Blankenburg K."/>
            <person name="Chao H."/>
            <person name="Dinh H."/>
            <person name="Doddapaneni H."/>
            <person name="Dugan-Rocha S."/>
            <person name="Elkadiri S."/>
            <person name="Gnanaolivu R."/>
            <person name="Hernandez B."/>
            <person name="Skinner E."/>
            <person name="Javaid M."/>
            <person name="Lee S."/>
            <person name="Li M."/>
            <person name="Ming W."/>
            <person name="Munidasa M."/>
            <person name="Muniz J."/>
            <person name="Nguyen L."/>
            <person name="Hughes D."/>
            <person name="Osuji N."/>
            <person name="Pu L.-L."/>
            <person name="Puazo M."/>
            <person name="Qu C."/>
            <person name="Quiroz J."/>
            <person name="Raj R."/>
            <person name="Weissenberger G."/>
            <person name="Xin Y."/>
            <person name="Zou X."/>
            <person name="Han Y."/>
            <person name="Worley K."/>
            <person name="Muzny D."/>
            <person name="Gibbs R."/>
        </authorList>
    </citation>
    <scope>NUCLEOTIDE SEQUENCE</scope>
    <source>
        <strain evidence="2">Sampled in the wild</strain>
    </source>
</reference>
<evidence type="ECO:0000313" key="3">
    <source>
        <dbReference type="Proteomes" id="UP000792457"/>
    </source>
</evidence>